<name>A0ABN7IIG1_9BURK</name>
<evidence type="ECO:0000256" key="1">
    <source>
        <dbReference type="SAM" id="Phobius"/>
    </source>
</evidence>
<gene>
    <name evidence="2" type="ORF">LMG27952_07348</name>
</gene>
<keyword evidence="1" id="KW-0812">Transmembrane</keyword>
<proteinExistence type="predicted"/>
<evidence type="ECO:0000313" key="2">
    <source>
        <dbReference type="EMBL" id="CAD6561106.1"/>
    </source>
</evidence>
<dbReference type="Proteomes" id="UP000656319">
    <property type="component" value="Unassembled WGS sequence"/>
</dbReference>
<sequence>MPRDVAFLDAYIPAIVLLFMLGAAITWVLDPFWPEPASIGSCGTRPSFA</sequence>
<keyword evidence="1" id="KW-1133">Transmembrane helix</keyword>
<feature type="transmembrane region" description="Helical" evidence="1">
    <location>
        <begin position="7"/>
        <end position="29"/>
    </location>
</feature>
<evidence type="ECO:0000313" key="3">
    <source>
        <dbReference type="Proteomes" id="UP000656319"/>
    </source>
</evidence>
<comment type="caution">
    <text evidence="2">The sequence shown here is derived from an EMBL/GenBank/DDBJ whole genome shotgun (WGS) entry which is preliminary data.</text>
</comment>
<accession>A0ABN7IIG1</accession>
<keyword evidence="1" id="KW-0472">Membrane</keyword>
<protein>
    <submittedName>
        <fullName evidence="2">Uncharacterized protein</fullName>
    </submittedName>
</protein>
<dbReference type="EMBL" id="CAJHCQ010000033">
    <property type="protein sequence ID" value="CAD6561106.1"/>
    <property type="molecule type" value="Genomic_DNA"/>
</dbReference>
<keyword evidence="3" id="KW-1185">Reference proteome</keyword>
<organism evidence="2 3">
    <name type="scientific">Paraburkholderia hiiakae</name>
    <dbReference type="NCBI Taxonomy" id="1081782"/>
    <lineage>
        <taxon>Bacteria</taxon>
        <taxon>Pseudomonadati</taxon>
        <taxon>Pseudomonadota</taxon>
        <taxon>Betaproteobacteria</taxon>
        <taxon>Burkholderiales</taxon>
        <taxon>Burkholderiaceae</taxon>
        <taxon>Paraburkholderia</taxon>
    </lineage>
</organism>
<reference evidence="2 3" key="1">
    <citation type="submission" date="2020-10" db="EMBL/GenBank/DDBJ databases">
        <authorList>
            <person name="Peeters C."/>
        </authorList>
    </citation>
    <scope>NUCLEOTIDE SEQUENCE [LARGE SCALE GENOMIC DNA]</scope>
    <source>
        <strain evidence="2 3">LMG 27952</strain>
    </source>
</reference>